<sequence length="86" mass="9705">DIEEKALKFHSLRQVLGWGTLVEDPGKAIEGWVREFYSNLPTKLGVGMSQWPMSGADKSSRPFQKSKLKDQDVPRNKQWLVDFGGG</sequence>
<feature type="region of interest" description="Disordered" evidence="1">
    <location>
        <begin position="51"/>
        <end position="72"/>
    </location>
</feature>
<gene>
    <name evidence="2" type="ORF">HAX54_016094</name>
</gene>
<comment type="caution">
    <text evidence="2">The sequence shown here is derived from an EMBL/GenBank/DDBJ whole genome shotgun (WGS) entry which is preliminary data.</text>
</comment>
<protein>
    <submittedName>
        <fullName evidence="2">Uncharacterized protein</fullName>
    </submittedName>
</protein>
<dbReference type="Proteomes" id="UP000823775">
    <property type="component" value="Unassembled WGS sequence"/>
</dbReference>
<dbReference type="EMBL" id="JACEIK010002039">
    <property type="protein sequence ID" value="MCD9558643.1"/>
    <property type="molecule type" value="Genomic_DNA"/>
</dbReference>
<evidence type="ECO:0000313" key="3">
    <source>
        <dbReference type="Proteomes" id="UP000823775"/>
    </source>
</evidence>
<keyword evidence="3" id="KW-1185">Reference proteome</keyword>
<evidence type="ECO:0000256" key="1">
    <source>
        <dbReference type="SAM" id="MobiDB-lite"/>
    </source>
</evidence>
<proteinExistence type="predicted"/>
<organism evidence="2 3">
    <name type="scientific">Datura stramonium</name>
    <name type="common">Jimsonweed</name>
    <name type="synonym">Common thornapple</name>
    <dbReference type="NCBI Taxonomy" id="4076"/>
    <lineage>
        <taxon>Eukaryota</taxon>
        <taxon>Viridiplantae</taxon>
        <taxon>Streptophyta</taxon>
        <taxon>Embryophyta</taxon>
        <taxon>Tracheophyta</taxon>
        <taxon>Spermatophyta</taxon>
        <taxon>Magnoliopsida</taxon>
        <taxon>eudicotyledons</taxon>
        <taxon>Gunneridae</taxon>
        <taxon>Pentapetalae</taxon>
        <taxon>asterids</taxon>
        <taxon>lamiids</taxon>
        <taxon>Solanales</taxon>
        <taxon>Solanaceae</taxon>
        <taxon>Solanoideae</taxon>
        <taxon>Datureae</taxon>
        <taxon>Datura</taxon>
    </lineage>
</organism>
<feature type="non-terminal residue" evidence="2">
    <location>
        <position position="1"/>
    </location>
</feature>
<reference evidence="2 3" key="1">
    <citation type="journal article" date="2021" name="BMC Genomics">
        <title>Datura genome reveals duplications of psychoactive alkaloid biosynthetic genes and high mutation rate following tissue culture.</title>
        <authorList>
            <person name="Rajewski A."/>
            <person name="Carter-House D."/>
            <person name="Stajich J."/>
            <person name="Litt A."/>
        </authorList>
    </citation>
    <scope>NUCLEOTIDE SEQUENCE [LARGE SCALE GENOMIC DNA]</scope>
    <source>
        <strain evidence="2">AR-01</strain>
    </source>
</reference>
<name>A0ABS8UIC9_DATST</name>
<evidence type="ECO:0000313" key="2">
    <source>
        <dbReference type="EMBL" id="MCD9558643.1"/>
    </source>
</evidence>
<accession>A0ABS8UIC9</accession>